<proteinExistence type="predicted"/>
<dbReference type="EMBL" id="UHAP01000001">
    <property type="protein sequence ID" value="SUK58363.1"/>
    <property type="molecule type" value="Genomic_DNA"/>
</dbReference>
<gene>
    <name evidence="1" type="primary">fmtB_7</name>
    <name evidence="1" type="ORF">NCTC6133_02932</name>
</gene>
<evidence type="ECO:0000313" key="1">
    <source>
        <dbReference type="EMBL" id="SUK58363.1"/>
    </source>
</evidence>
<dbReference type="NCBIfam" id="TIGR04263">
    <property type="entry name" value="SasC_Mrp_aggreg"/>
    <property type="match status" value="1"/>
</dbReference>
<reference evidence="1 2" key="1">
    <citation type="submission" date="2018-06" db="EMBL/GenBank/DDBJ databases">
        <authorList>
            <consortium name="Pathogen Informatics"/>
            <person name="Doyle S."/>
        </authorList>
    </citation>
    <scope>NUCLEOTIDE SEQUENCE [LARGE SCALE GENOMIC DNA]</scope>
    <source>
        <strain evidence="1 2">NCTC6133</strain>
    </source>
</reference>
<protein>
    <submittedName>
        <fullName evidence="1">Putative surface anchored protein</fullName>
    </submittedName>
</protein>
<organism evidence="1 2">
    <name type="scientific">Staphylococcus aureus</name>
    <dbReference type="NCBI Taxonomy" id="1280"/>
    <lineage>
        <taxon>Bacteria</taxon>
        <taxon>Bacillati</taxon>
        <taxon>Bacillota</taxon>
        <taxon>Bacilli</taxon>
        <taxon>Bacillales</taxon>
        <taxon>Staphylococcaceae</taxon>
        <taxon>Staphylococcus</taxon>
    </lineage>
</organism>
<accession>A0A380DY18</accession>
<name>A0A380DY18_STAAU</name>
<evidence type="ECO:0000313" key="2">
    <source>
        <dbReference type="Proteomes" id="UP000255091"/>
    </source>
</evidence>
<sequence>MFDKNNPQNYQARGNVAALGRVNANDSTDHGNFNGISKTVNVKPDSELIINFTTMQTNSKQGATNLVIKDAKKNTELATVNVAKTGTAHLFKVPTDADRLDLQFIPDNTAVADASRITTNKDGYNTIHSLIM</sequence>
<dbReference type="InterPro" id="IPR026359">
    <property type="entry name" value="SasC/FmtB_aggreg_dom"/>
</dbReference>
<dbReference type="Proteomes" id="UP000255091">
    <property type="component" value="Unassembled WGS sequence"/>
</dbReference>
<dbReference type="AlphaFoldDB" id="A0A380DY18"/>